<dbReference type="InterPro" id="IPR001789">
    <property type="entry name" value="Sig_transdc_resp-reg_receiver"/>
</dbReference>
<proteinExistence type="predicted"/>
<dbReference type="PROSITE" id="PS00622">
    <property type="entry name" value="HTH_LUXR_1"/>
    <property type="match status" value="1"/>
</dbReference>
<dbReference type="PROSITE" id="PS50110">
    <property type="entry name" value="RESPONSE_REGULATORY"/>
    <property type="match status" value="1"/>
</dbReference>
<reference evidence="8 9" key="1">
    <citation type="submission" date="2019-09" db="EMBL/GenBank/DDBJ databases">
        <title>Draft genome sequence of Ginsengibacter sp. BR5-29.</title>
        <authorList>
            <person name="Im W.-T."/>
        </authorList>
    </citation>
    <scope>NUCLEOTIDE SEQUENCE [LARGE SCALE GENOMIC DNA]</scope>
    <source>
        <strain evidence="8 9">BR5-29</strain>
    </source>
</reference>
<dbReference type="PANTHER" id="PTHR43214:SF41">
    <property type="entry name" value="NITRATE_NITRITE RESPONSE REGULATOR PROTEIN NARP"/>
    <property type="match status" value="1"/>
</dbReference>
<keyword evidence="9" id="KW-1185">Reference proteome</keyword>
<dbReference type="GO" id="GO:0006355">
    <property type="term" value="P:regulation of DNA-templated transcription"/>
    <property type="evidence" value="ECO:0007669"/>
    <property type="project" value="InterPro"/>
</dbReference>
<evidence type="ECO:0000259" key="6">
    <source>
        <dbReference type="PROSITE" id="PS50043"/>
    </source>
</evidence>
<evidence type="ECO:0000256" key="2">
    <source>
        <dbReference type="ARBA" id="ARBA00023015"/>
    </source>
</evidence>
<gene>
    <name evidence="8" type="ORF">FW778_21485</name>
</gene>
<dbReference type="PANTHER" id="PTHR43214">
    <property type="entry name" value="TWO-COMPONENT RESPONSE REGULATOR"/>
    <property type="match status" value="1"/>
</dbReference>
<dbReference type="CDD" id="cd17535">
    <property type="entry name" value="REC_NarL-like"/>
    <property type="match status" value="1"/>
</dbReference>
<keyword evidence="1 5" id="KW-0597">Phosphoprotein</keyword>
<evidence type="ECO:0000313" key="9">
    <source>
        <dbReference type="Proteomes" id="UP000326903"/>
    </source>
</evidence>
<evidence type="ECO:0000256" key="5">
    <source>
        <dbReference type="PROSITE-ProRule" id="PRU00169"/>
    </source>
</evidence>
<evidence type="ECO:0000256" key="1">
    <source>
        <dbReference type="ARBA" id="ARBA00022553"/>
    </source>
</evidence>
<dbReference type="Gene3D" id="3.40.50.2300">
    <property type="match status" value="1"/>
</dbReference>
<comment type="caution">
    <text evidence="8">The sequence shown here is derived from an EMBL/GenBank/DDBJ whole genome shotgun (WGS) entry which is preliminary data.</text>
</comment>
<dbReference type="SUPFAM" id="SSF46894">
    <property type="entry name" value="C-terminal effector domain of the bipartite response regulators"/>
    <property type="match status" value="1"/>
</dbReference>
<evidence type="ECO:0000313" key="8">
    <source>
        <dbReference type="EMBL" id="KAA9035533.1"/>
    </source>
</evidence>
<dbReference type="SMART" id="SM00448">
    <property type="entry name" value="REC"/>
    <property type="match status" value="1"/>
</dbReference>
<dbReference type="SMART" id="SM00421">
    <property type="entry name" value="HTH_LUXR"/>
    <property type="match status" value="1"/>
</dbReference>
<sequence length="210" mass="24066">MQHILLVDDHPIITDSLKIVIENSIAHCKTDVANDGDAAFEKIKHNDYDLIIMDVSLPNTDSYSMVSNILAIKPASRILMFSMNSEEIFAKRYLKMGAMGFLRKDAPLDEIKNAIETALKNNRYMSQELRENLLMDVLDHNKRENQFDKLSPREFEIVQHLVHGESVSEISKKLNLHTSTIGTHKARIFEKLRCDNIVELVTMAKVHHIL</sequence>
<feature type="modified residue" description="4-aspartylphosphate" evidence="5">
    <location>
        <position position="54"/>
    </location>
</feature>
<dbReference type="CDD" id="cd06170">
    <property type="entry name" value="LuxR_C_like"/>
    <property type="match status" value="1"/>
</dbReference>
<organism evidence="8 9">
    <name type="scientific">Ginsengibacter hankyongi</name>
    <dbReference type="NCBI Taxonomy" id="2607284"/>
    <lineage>
        <taxon>Bacteria</taxon>
        <taxon>Pseudomonadati</taxon>
        <taxon>Bacteroidota</taxon>
        <taxon>Chitinophagia</taxon>
        <taxon>Chitinophagales</taxon>
        <taxon>Chitinophagaceae</taxon>
        <taxon>Ginsengibacter</taxon>
    </lineage>
</organism>
<name>A0A5J5IFI2_9BACT</name>
<dbReference type="PROSITE" id="PS50043">
    <property type="entry name" value="HTH_LUXR_2"/>
    <property type="match status" value="1"/>
</dbReference>
<dbReference type="Pfam" id="PF00196">
    <property type="entry name" value="GerE"/>
    <property type="match status" value="1"/>
</dbReference>
<keyword evidence="2" id="KW-0805">Transcription regulation</keyword>
<dbReference type="EMBL" id="VYQF01000012">
    <property type="protein sequence ID" value="KAA9035533.1"/>
    <property type="molecule type" value="Genomic_DNA"/>
</dbReference>
<evidence type="ECO:0000259" key="7">
    <source>
        <dbReference type="PROSITE" id="PS50110"/>
    </source>
</evidence>
<dbReference type="InterPro" id="IPR036388">
    <property type="entry name" value="WH-like_DNA-bd_sf"/>
</dbReference>
<dbReference type="AlphaFoldDB" id="A0A5J5IFI2"/>
<dbReference type="Proteomes" id="UP000326903">
    <property type="component" value="Unassembled WGS sequence"/>
</dbReference>
<dbReference type="GO" id="GO:0000160">
    <property type="term" value="P:phosphorelay signal transduction system"/>
    <property type="evidence" value="ECO:0007669"/>
    <property type="project" value="InterPro"/>
</dbReference>
<keyword evidence="4" id="KW-0804">Transcription</keyword>
<dbReference type="InterPro" id="IPR011006">
    <property type="entry name" value="CheY-like_superfamily"/>
</dbReference>
<dbReference type="InterPro" id="IPR016032">
    <property type="entry name" value="Sig_transdc_resp-reg_C-effctor"/>
</dbReference>
<dbReference type="Gene3D" id="1.10.10.10">
    <property type="entry name" value="Winged helix-like DNA-binding domain superfamily/Winged helix DNA-binding domain"/>
    <property type="match status" value="1"/>
</dbReference>
<dbReference type="Pfam" id="PF00072">
    <property type="entry name" value="Response_reg"/>
    <property type="match status" value="1"/>
</dbReference>
<dbReference type="PRINTS" id="PR00038">
    <property type="entry name" value="HTHLUXR"/>
</dbReference>
<evidence type="ECO:0000256" key="3">
    <source>
        <dbReference type="ARBA" id="ARBA00023125"/>
    </source>
</evidence>
<keyword evidence="3" id="KW-0238">DNA-binding</keyword>
<dbReference type="InterPro" id="IPR039420">
    <property type="entry name" value="WalR-like"/>
</dbReference>
<evidence type="ECO:0000256" key="4">
    <source>
        <dbReference type="ARBA" id="ARBA00023163"/>
    </source>
</evidence>
<dbReference type="InterPro" id="IPR000792">
    <property type="entry name" value="Tscrpt_reg_LuxR_C"/>
</dbReference>
<dbReference type="SUPFAM" id="SSF52172">
    <property type="entry name" value="CheY-like"/>
    <property type="match status" value="1"/>
</dbReference>
<protein>
    <submittedName>
        <fullName evidence="8">Response regulator transcription factor</fullName>
    </submittedName>
</protein>
<dbReference type="GO" id="GO:0003677">
    <property type="term" value="F:DNA binding"/>
    <property type="evidence" value="ECO:0007669"/>
    <property type="project" value="UniProtKB-KW"/>
</dbReference>
<dbReference type="RefSeq" id="WP_150416953.1">
    <property type="nucleotide sequence ID" value="NZ_VYQF01000012.1"/>
</dbReference>
<dbReference type="InterPro" id="IPR058245">
    <property type="entry name" value="NreC/VraR/RcsB-like_REC"/>
</dbReference>
<accession>A0A5J5IFI2</accession>
<feature type="domain" description="HTH luxR-type" evidence="6">
    <location>
        <begin position="143"/>
        <end position="208"/>
    </location>
</feature>
<feature type="domain" description="Response regulatory" evidence="7">
    <location>
        <begin position="3"/>
        <end position="119"/>
    </location>
</feature>